<evidence type="ECO:0000313" key="3">
    <source>
        <dbReference type="Proteomes" id="UP001199916"/>
    </source>
</evidence>
<feature type="domain" description="DUF3885" evidence="1">
    <location>
        <begin position="3"/>
        <end position="207"/>
    </location>
</feature>
<dbReference type="Proteomes" id="UP001199916">
    <property type="component" value="Unassembled WGS sequence"/>
</dbReference>
<dbReference type="InterPro" id="IPR024976">
    <property type="entry name" value="DUF3885"/>
</dbReference>
<keyword evidence="3" id="KW-1185">Reference proteome</keyword>
<name>A0ABS8YFL7_9BACL</name>
<gene>
    <name evidence="2" type="ORF">LQV63_15920</name>
</gene>
<dbReference type="RefSeq" id="WP_233697487.1">
    <property type="nucleotide sequence ID" value="NZ_JAJNBZ010000012.1"/>
</dbReference>
<evidence type="ECO:0000313" key="2">
    <source>
        <dbReference type="EMBL" id="MCE5170793.1"/>
    </source>
</evidence>
<comment type="caution">
    <text evidence="2">The sequence shown here is derived from an EMBL/GenBank/DDBJ whole genome shotgun (WGS) entry which is preliminary data.</text>
</comment>
<sequence length="212" mass="25480">MKLREYLNINFPGLILKPSLYNQWDKGIHFELGKGMYQIKDDGKLNLKMFDRVYSQALSLFNSLFSEQDEIFLVTNVYQRKAYKNRVNRLKVYNRYIKDKDLKFHLKQETLPYMFDDEEEADDYYTTQYFLKCSKRDLRYPMLIKAICNQDFPLKPKLGRENGSYYPDVFFINATKNLIFFIYDDRGCEVISTNRETILPSYEKYNNTNPNI</sequence>
<proteinExistence type="predicted"/>
<dbReference type="Pfam" id="PF13021">
    <property type="entry name" value="DUF3885"/>
    <property type="match status" value="1"/>
</dbReference>
<accession>A0ABS8YFL7</accession>
<evidence type="ECO:0000259" key="1">
    <source>
        <dbReference type="Pfam" id="PF13021"/>
    </source>
</evidence>
<dbReference type="EMBL" id="JAJNBZ010000012">
    <property type="protein sequence ID" value="MCE5170793.1"/>
    <property type="molecule type" value="Genomic_DNA"/>
</dbReference>
<protein>
    <submittedName>
        <fullName evidence="2">DUF3885 domain-containing protein</fullName>
    </submittedName>
</protein>
<reference evidence="2 3" key="1">
    <citation type="submission" date="2021-11" db="EMBL/GenBank/DDBJ databases">
        <title>Draft genome sequence of Paenibacillus profundus YoMME, a new Gram-positive bacteria with exoelectrogenic properties.</title>
        <authorList>
            <person name="Hubenova Y."/>
            <person name="Hubenova E."/>
            <person name="Manasiev Y."/>
            <person name="Peykov S."/>
            <person name="Mitov M."/>
        </authorList>
    </citation>
    <scope>NUCLEOTIDE SEQUENCE [LARGE SCALE GENOMIC DNA]</scope>
    <source>
        <strain evidence="2 3">YoMME</strain>
    </source>
</reference>
<organism evidence="2 3">
    <name type="scientific">Paenibacillus profundus</name>
    <dbReference type="NCBI Taxonomy" id="1173085"/>
    <lineage>
        <taxon>Bacteria</taxon>
        <taxon>Bacillati</taxon>
        <taxon>Bacillota</taxon>
        <taxon>Bacilli</taxon>
        <taxon>Bacillales</taxon>
        <taxon>Paenibacillaceae</taxon>
        <taxon>Paenibacillus</taxon>
    </lineage>
</organism>